<dbReference type="InterPro" id="IPR014722">
    <property type="entry name" value="Rib_uL2_dom2"/>
</dbReference>
<dbReference type="CDD" id="cd09888">
    <property type="entry name" value="NGN_Euk"/>
    <property type="match status" value="1"/>
</dbReference>
<evidence type="ECO:0000256" key="3">
    <source>
        <dbReference type="ARBA" id="ARBA00020181"/>
    </source>
</evidence>
<evidence type="ECO:0000259" key="17">
    <source>
        <dbReference type="SMART" id="SM01104"/>
    </source>
</evidence>
<keyword evidence="8" id="KW-0805">Transcription regulation</keyword>
<feature type="region of interest" description="Disordered" evidence="13">
    <location>
        <begin position="387"/>
        <end position="409"/>
    </location>
</feature>
<feature type="region of interest" description="Disordered" evidence="13">
    <location>
        <begin position="1"/>
        <end position="138"/>
    </location>
</feature>
<dbReference type="Gene3D" id="2.30.30.30">
    <property type="match status" value="3"/>
</dbReference>
<feature type="compositionally biased region" description="Polar residues" evidence="13">
    <location>
        <begin position="1017"/>
        <end position="1049"/>
    </location>
</feature>
<dbReference type="InterPro" id="IPR036735">
    <property type="entry name" value="NGN_dom_sf"/>
</dbReference>
<feature type="compositionally biased region" description="Acidic residues" evidence="13">
    <location>
        <begin position="113"/>
        <end position="124"/>
    </location>
</feature>
<dbReference type="InterPro" id="IPR024945">
    <property type="entry name" value="Spt5_C_dom"/>
</dbReference>
<feature type="compositionally biased region" description="Polar residues" evidence="13">
    <location>
        <begin position="854"/>
        <end position="864"/>
    </location>
</feature>
<evidence type="ECO:0000259" key="15">
    <source>
        <dbReference type="SMART" id="SM00738"/>
    </source>
</evidence>
<sequence length="1165" mass="129569">MSSSSGSDRNDEASESSQSDEDDVGKESDEGIKKEYVGETEAGPSEDDVARESDDEGIKKEYVDKTEAGQLSEDDVARGSDDEEIKKESEDETMEKASNVGSTRRKRQNESSQESDDSYSDDEEEKTRKKPKKKAKTGVSDFILQEAEVDDDLEDDEEWEDGAHELGIVENEIDEVGPTAREIEGRRRISDIFDSHKEEEIEEYLRNKYANEARVAHHFGNGEHMNDEITQQTLLPNIKDPNLWLVKCRIGEETNTILLLMRKFLTYQYTNSPLVIKSAVAPKGIKGFIYIEAYKQVHVKAAIENVNNLKLGFWKQQMVPLNEMVDVLRVTNGINIKPNQWVRIKRGIYKDDLAQVDYIELAQNKVHLRLLPRIDYQKLRGALRLMSDEAEPTKRKKTRPPAKPFDPEAIRSIGGEVTSNGDYLVFEGNHYSRKGFLFKHFNINAIRSEGIKPTLEEIEHFEDSPENIDIELSDAPATGPGAKFDQMCNFSTGDKVKVNEGELIHLQGKIVSIDGNKIMVMPSHEELNEPIEFMARELRKYFNIGDHVKVLAGKYEGDTGLIVRIEENRIVLFSDVSMHELEVLPINLQLCPDMASGVDRLGKFQWGDLVQLEPQTVGVIVRLERDNFQVLSMHGNVVQASPVSLTKYNENRNTTALDMYQDSIRRKDIVKVLDGPHSGREGEIKHLYRNFAFLYSKVYIHSGGIFVCKTRHLQLVGGLKSKKELIADMTNYPFASPTRSDVSPQQEKGKARAHSSFGGSYPTRDKKLIGTTIRITGGPYKGNIGFVKDATESAVRVELHSPCQTISVDRSHIMNLAQPGPNGTPRNNYTPTYSAGGRTPMYGARQDGSKTPMHGSQTPMQGAQTPMYDTGSRTPYYGSITPSHSEGGNTPRNTGAWDPTVANTPARNSEYDLDDPDDAPSASPMYQESQSSNSMYDPDPSASPMMSVVSPSRSGGITPSHSDMGFMSPNYTPSSPTESNASMLADNVDTPDSPDRVGSPYSLNDVQTPDSPDHVQISYSPASPSINLSPKRNAIQYSPASPSINSSPMRNGIPYSPASPSINLSPKRNTIPYSPASPSIKSSPIRKALSYSPASPSINSSPNRNAISYSPSSPNANSSPNEIFESRYLKFLKSFKVYTFSSHVIVTKYLLTILDILLLLINRKV</sequence>
<evidence type="ECO:0000256" key="7">
    <source>
        <dbReference type="ARBA" id="ARBA00022737"/>
    </source>
</evidence>
<feature type="compositionally biased region" description="Low complexity" evidence="13">
    <location>
        <begin position="934"/>
        <end position="954"/>
    </location>
</feature>
<keyword evidence="10" id="KW-0804">Transcription</keyword>
<dbReference type="EMBL" id="NNAY01000057">
    <property type="protein sequence ID" value="OXU31437.1"/>
    <property type="molecule type" value="Genomic_DNA"/>
</dbReference>
<evidence type="ECO:0000256" key="8">
    <source>
        <dbReference type="ARBA" id="ARBA00023015"/>
    </source>
</evidence>
<dbReference type="CDD" id="cd06082">
    <property type="entry name" value="KOW_Spt5_2"/>
    <property type="match status" value="1"/>
</dbReference>
<keyword evidence="5" id="KW-0678">Repressor</keyword>
<dbReference type="SMART" id="SM00739">
    <property type="entry name" value="KOW"/>
    <property type="match status" value="5"/>
</dbReference>
<keyword evidence="9" id="KW-0010">Activator</keyword>
<dbReference type="Pfam" id="PF23037">
    <property type="entry name" value="KOWx_SPT5"/>
    <property type="match status" value="1"/>
</dbReference>
<keyword evidence="14" id="KW-0472">Membrane</keyword>
<dbReference type="Proteomes" id="UP000215335">
    <property type="component" value="Unassembled WGS sequence"/>
</dbReference>
<dbReference type="InterPro" id="IPR005824">
    <property type="entry name" value="KOW"/>
</dbReference>
<dbReference type="Pfam" id="PF12815">
    <property type="entry name" value="CTD"/>
    <property type="match status" value="1"/>
</dbReference>
<dbReference type="Pfam" id="PF23042">
    <property type="entry name" value="KOW1_SPT5"/>
    <property type="match status" value="1"/>
</dbReference>
<accession>A0A232FM56</accession>
<dbReference type="CDD" id="cd06085">
    <property type="entry name" value="KOW_Spt5_5"/>
    <property type="match status" value="1"/>
</dbReference>
<dbReference type="InterPro" id="IPR039659">
    <property type="entry name" value="SPT5"/>
</dbReference>
<feature type="compositionally biased region" description="Polar residues" evidence="13">
    <location>
        <begin position="969"/>
        <end position="982"/>
    </location>
</feature>
<dbReference type="GO" id="GO:0032044">
    <property type="term" value="C:DSIF complex"/>
    <property type="evidence" value="ECO:0007669"/>
    <property type="project" value="TreeGrafter"/>
</dbReference>
<protein>
    <recommendedName>
        <fullName evidence="3">Transcription elongation factor SPT5</fullName>
    </recommendedName>
    <alternativeName>
        <fullName evidence="12">DRB sensitivity-inducing factor large subunit</fullName>
    </alternativeName>
    <alternativeName>
        <fullName evidence="4">Transcription elongation factor spt5</fullName>
    </alternativeName>
</protein>
<feature type="domain" description="Spt5 C-terminal" evidence="17">
    <location>
        <begin position="836"/>
        <end position="1084"/>
    </location>
</feature>
<dbReference type="Pfam" id="PF00467">
    <property type="entry name" value="KOW"/>
    <property type="match status" value="1"/>
</dbReference>
<feature type="domain" description="KOW" evidence="16">
    <location>
        <begin position="335"/>
        <end position="362"/>
    </location>
</feature>
<dbReference type="Pfam" id="PF03439">
    <property type="entry name" value="Spt5-NGN"/>
    <property type="match status" value="1"/>
</dbReference>
<evidence type="ECO:0000256" key="9">
    <source>
        <dbReference type="ARBA" id="ARBA00023159"/>
    </source>
</evidence>
<feature type="domain" description="KOW" evidence="16">
    <location>
        <begin position="663"/>
        <end position="690"/>
    </location>
</feature>
<evidence type="ECO:0000256" key="5">
    <source>
        <dbReference type="ARBA" id="ARBA00022491"/>
    </source>
</evidence>
<proteinExistence type="inferred from homology"/>
<dbReference type="GO" id="GO:0003729">
    <property type="term" value="F:mRNA binding"/>
    <property type="evidence" value="ECO:0007669"/>
    <property type="project" value="TreeGrafter"/>
</dbReference>
<keyword evidence="14" id="KW-0812">Transmembrane</keyword>
<dbReference type="InterPro" id="IPR057936">
    <property type="entry name" value="KOWx_Spt5"/>
</dbReference>
<evidence type="ECO:0000256" key="4">
    <source>
        <dbReference type="ARBA" id="ARBA00021370"/>
    </source>
</evidence>
<dbReference type="OrthoDB" id="28901at2759"/>
<evidence type="ECO:0000313" key="18">
    <source>
        <dbReference type="EMBL" id="OXU31437.1"/>
    </source>
</evidence>
<dbReference type="PANTHER" id="PTHR11125:SF7">
    <property type="entry name" value="TRANSCRIPTION ELONGATION FACTOR SPT5"/>
    <property type="match status" value="1"/>
</dbReference>
<feature type="domain" description="NusG-like N-terminal" evidence="15">
    <location>
        <begin position="240"/>
        <end position="331"/>
    </location>
</feature>
<feature type="compositionally biased region" description="Polar residues" evidence="13">
    <location>
        <begin position="737"/>
        <end position="746"/>
    </location>
</feature>
<evidence type="ECO:0000256" key="13">
    <source>
        <dbReference type="SAM" id="MobiDB-lite"/>
    </source>
</evidence>
<evidence type="ECO:0000256" key="10">
    <source>
        <dbReference type="ARBA" id="ARBA00023163"/>
    </source>
</evidence>
<comment type="subcellular location">
    <subcellularLocation>
        <location evidence="1">Nucleus</location>
    </subcellularLocation>
</comment>
<dbReference type="InterPro" id="IPR008991">
    <property type="entry name" value="Translation_prot_SH3-like_sf"/>
</dbReference>
<feature type="domain" description="KOW" evidence="16">
    <location>
        <begin position="489"/>
        <end position="516"/>
    </location>
</feature>
<gene>
    <name evidence="18" type="ORF">TSAR_004715</name>
</gene>
<evidence type="ECO:0000259" key="16">
    <source>
        <dbReference type="SMART" id="SM00739"/>
    </source>
</evidence>
<dbReference type="SMART" id="SM01104">
    <property type="entry name" value="CTD"/>
    <property type="match status" value="1"/>
</dbReference>
<dbReference type="InterPro" id="IPR041975">
    <property type="entry name" value="KOW_Spt5_2"/>
</dbReference>
<dbReference type="InterPro" id="IPR041976">
    <property type="entry name" value="KOW_Spt5_3"/>
</dbReference>
<dbReference type="InterPro" id="IPR041973">
    <property type="entry name" value="KOW_Spt5_1"/>
</dbReference>
<dbReference type="FunFam" id="2.30.30.30:FF:000016">
    <property type="entry name" value="Transcription elongation factor SPT5"/>
    <property type="match status" value="1"/>
</dbReference>
<dbReference type="SMART" id="SM00738">
    <property type="entry name" value="NGN"/>
    <property type="match status" value="1"/>
</dbReference>
<evidence type="ECO:0000256" key="6">
    <source>
        <dbReference type="ARBA" id="ARBA00022553"/>
    </source>
</evidence>
<dbReference type="CDD" id="cd06084">
    <property type="entry name" value="KOW_Spt5_4"/>
    <property type="match status" value="1"/>
</dbReference>
<feature type="region of interest" description="Disordered" evidence="13">
    <location>
        <begin position="843"/>
        <end position="1119"/>
    </location>
</feature>
<dbReference type="Pfam" id="PF23291">
    <property type="entry name" value="KOW4_SPT5"/>
    <property type="match status" value="1"/>
</dbReference>
<dbReference type="GO" id="GO:0006357">
    <property type="term" value="P:regulation of transcription by RNA polymerase II"/>
    <property type="evidence" value="ECO:0007669"/>
    <property type="project" value="InterPro"/>
</dbReference>
<keyword evidence="7" id="KW-0677">Repeat</keyword>
<keyword evidence="19" id="KW-1185">Reference proteome</keyword>
<keyword evidence="11" id="KW-0539">Nucleus</keyword>
<evidence type="ECO:0000256" key="11">
    <source>
        <dbReference type="ARBA" id="ARBA00023242"/>
    </source>
</evidence>
<evidence type="ECO:0000256" key="1">
    <source>
        <dbReference type="ARBA" id="ARBA00004123"/>
    </source>
</evidence>
<feature type="compositionally biased region" description="Polar residues" evidence="13">
    <location>
        <begin position="1001"/>
        <end position="1010"/>
    </location>
</feature>
<dbReference type="STRING" id="543379.A0A232FM56"/>
<dbReference type="Pfam" id="PF11942">
    <property type="entry name" value="Spt5_N"/>
    <property type="match status" value="1"/>
</dbReference>
<dbReference type="GO" id="GO:0006368">
    <property type="term" value="P:transcription elongation by RNA polymerase II"/>
    <property type="evidence" value="ECO:0007669"/>
    <property type="project" value="TreeGrafter"/>
</dbReference>
<keyword evidence="14" id="KW-1133">Transmembrane helix</keyword>
<evidence type="ECO:0000256" key="14">
    <source>
        <dbReference type="SAM" id="Phobius"/>
    </source>
</evidence>
<dbReference type="InterPro" id="IPR005100">
    <property type="entry name" value="NGN-domain"/>
</dbReference>
<organism evidence="18 19">
    <name type="scientific">Trichomalopsis sarcophagae</name>
    <dbReference type="NCBI Taxonomy" id="543379"/>
    <lineage>
        <taxon>Eukaryota</taxon>
        <taxon>Metazoa</taxon>
        <taxon>Ecdysozoa</taxon>
        <taxon>Arthropoda</taxon>
        <taxon>Hexapoda</taxon>
        <taxon>Insecta</taxon>
        <taxon>Pterygota</taxon>
        <taxon>Neoptera</taxon>
        <taxon>Endopterygota</taxon>
        <taxon>Hymenoptera</taxon>
        <taxon>Apocrita</taxon>
        <taxon>Proctotrupomorpha</taxon>
        <taxon>Chalcidoidea</taxon>
        <taxon>Pteromalidae</taxon>
        <taxon>Pteromalinae</taxon>
        <taxon>Trichomalopsis</taxon>
    </lineage>
</organism>
<reference evidence="18 19" key="1">
    <citation type="journal article" date="2017" name="Curr. Biol.">
        <title>The Evolution of Venom by Co-option of Single-Copy Genes.</title>
        <authorList>
            <person name="Martinson E.O."/>
            <person name="Mrinalini"/>
            <person name="Kelkar Y.D."/>
            <person name="Chang C.H."/>
            <person name="Werren J.H."/>
        </authorList>
    </citation>
    <scope>NUCLEOTIDE SEQUENCE [LARGE SCALE GENOMIC DNA]</scope>
    <source>
        <strain evidence="18 19">Alberta</strain>
        <tissue evidence="18">Whole body</tissue>
    </source>
</reference>
<feature type="domain" description="KOW" evidence="16">
    <location>
        <begin position="541"/>
        <end position="568"/>
    </location>
</feature>
<feature type="compositionally biased region" description="Basic and acidic residues" evidence="13">
    <location>
        <begin position="25"/>
        <end position="37"/>
    </location>
</feature>
<dbReference type="AlphaFoldDB" id="A0A232FM56"/>
<dbReference type="PANTHER" id="PTHR11125">
    <property type="entry name" value="SUPPRESSOR OF TY 5"/>
    <property type="match status" value="1"/>
</dbReference>
<dbReference type="SUPFAM" id="SSF50104">
    <property type="entry name" value="Translation proteins SH3-like domain"/>
    <property type="match status" value="1"/>
</dbReference>
<dbReference type="CDD" id="cd06083">
    <property type="entry name" value="KOW_Spt5_3"/>
    <property type="match status" value="1"/>
</dbReference>
<feature type="region of interest" description="Disordered" evidence="13">
    <location>
        <begin position="736"/>
        <end position="761"/>
    </location>
</feature>
<feature type="compositionally biased region" description="Basic and acidic residues" evidence="13">
    <location>
        <begin position="48"/>
        <end position="67"/>
    </location>
</feature>
<dbReference type="Pfam" id="PF23290">
    <property type="entry name" value="KOW5_SPT5"/>
    <property type="match status" value="1"/>
</dbReference>
<name>A0A232FM56_9HYME</name>
<dbReference type="GO" id="GO:0032784">
    <property type="term" value="P:regulation of DNA-templated transcription elongation"/>
    <property type="evidence" value="ECO:0007669"/>
    <property type="project" value="InterPro"/>
</dbReference>
<feature type="compositionally biased region" description="Low complexity" evidence="13">
    <location>
        <begin position="1071"/>
        <end position="1119"/>
    </location>
</feature>
<dbReference type="CDD" id="cd06081">
    <property type="entry name" value="KOW_Spt5_1"/>
    <property type="match status" value="1"/>
</dbReference>
<dbReference type="Pfam" id="PF23284">
    <property type="entry name" value="KOW2_Spt5"/>
    <property type="match status" value="1"/>
</dbReference>
<dbReference type="FunFam" id="2.30.30.30:FF:000013">
    <property type="entry name" value="Transcription elongation factor SPT5"/>
    <property type="match status" value="1"/>
</dbReference>
<feature type="compositionally biased region" description="Polar residues" evidence="13">
    <location>
        <begin position="1058"/>
        <end position="1068"/>
    </location>
</feature>
<comment type="caution">
    <text evidence="18">The sequence shown here is derived from an EMBL/GenBank/DDBJ whole genome shotgun (WGS) entry which is preliminary data.</text>
</comment>
<dbReference type="Gene3D" id="3.30.70.940">
    <property type="entry name" value="NusG, N-terminal domain"/>
    <property type="match status" value="1"/>
</dbReference>
<evidence type="ECO:0000313" key="19">
    <source>
        <dbReference type="Proteomes" id="UP000215335"/>
    </source>
</evidence>
<feature type="compositionally biased region" description="Polar residues" evidence="13">
    <location>
        <begin position="880"/>
        <end position="893"/>
    </location>
</feature>
<dbReference type="FunFam" id="3.30.70.940:FF:000005">
    <property type="entry name" value="Transcription elongation factor SPT5"/>
    <property type="match status" value="1"/>
</dbReference>
<dbReference type="InterPro" id="IPR041977">
    <property type="entry name" value="KOW_Spt5_4"/>
</dbReference>
<dbReference type="InterPro" id="IPR039385">
    <property type="entry name" value="NGN_Euk"/>
</dbReference>
<keyword evidence="6" id="KW-0597">Phosphoprotein</keyword>
<dbReference type="InterPro" id="IPR022581">
    <property type="entry name" value="Spt5_N"/>
</dbReference>
<evidence type="ECO:0000256" key="12">
    <source>
        <dbReference type="ARBA" id="ARBA00029645"/>
    </source>
</evidence>
<feature type="transmembrane region" description="Helical" evidence="14">
    <location>
        <begin position="1140"/>
        <end position="1161"/>
    </location>
</feature>
<dbReference type="InterPro" id="IPR041978">
    <property type="entry name" value="KOW_Spt5_5"/>
</dbReference>
<evidence type="ECO:0000256" key="2">
    <source>
        <dbReference type="ARBA" id="ARBA00006956"/>
    </source>
</evidence>
<comment type="similarity">
    <text evidence="2">Belongs to the SPT5 family.</text>
</comment>
<feature type="compositionally biased region" description="Basic and acidic residues" evidence="13">
    <location>
        <begin position="75"/>
        <end position="89"/>
    </location>
</feature>
<dbReference type="InterPro" id="IPR006645">
    <property type="entry name" value="NGN-like_dom"/>
</dbReference>
<feature type="domain" description="KOW" evidence="16">
    <location>
        <begin position="766"/>
        <end position="793"/>
    </location>
</feature>